<evidence type="ECO:0000313" key="2">
    <source>
        <dbReference type="EMBL" id="PWH84498.1"/>
    </source>
</evidence>
<keyword evidence="3" id="KW-1185">Reference proteome</keyword>
<dbReference type="PANTHER" id="PTHR43031">
    <property type="entry name" value="FAD-DEPENDENT OXIDOREDUCTASE"/>
    <property type="match status" value="1"/>
</dbReference>
<dbReference type="AlphaFoldDB" id="A0A2U2X9P1"/>
<dbReference type="Pfam" id="PF00581">
    <property type="entry name" value="Rhodanese"/>
    <property type="match status" value="1"/>
</dbReference>
<sequence>MKFLKYFFKNKKHKIIEFLNRGAIIIDVRTEREWNEDHISNAIHFPLNTLKNHIKEIKSINKPIVVHCKSGARSAIASKLLKAHKIEVINGGGIADLKLLIT</sequence>
<feature type="domain" description="Rhodanese" evidence="1">
    <location>
        <begin position="19"/>
        <end position="102"/>
    </location>
</feature>
<dbReference type="InterPro" id="IPR050229">
    <property type="entry name" value="GlpE_sulfurtransferase"/>
</dbReference>
<dbReference type="Gene3D" id="3.40.250.10">
    <property type="entry name" value="Rhodanese-like domain"/>
    <property type="match status" value="1"/>
</dbReference>
<accession>A0A2U2X9P1</accession>
<protein>
    <submittedName>
        <fullName evidence="2">Sulfurtransferase</fullName>
    </submittedName>
</protein>
<keyword evidence="2" id="KW-0808">Transferase</keyword>
<gene>
    <name evidence="2" type="ORF">DIS18_08235</name>
</gene>
<dbReference type="Proteomes" id="UP000245375">
    <property type="component" value="Unassembled WGS sequence"/>
</dbReference>
<reference evidence="2 3" key="2">
    <citation type="submission" date="2018-05" db="EMBL/GenBank/DDBJ databases">
        <title>Algibacter marinivivus sp. nov., isolated from sample around a algae.</title>
        <authorList>
            <person name="Zhong X."/>
        </authorList>
    </citation>
    <scope>NUCLEOTIDE SEQUENCE [LARGE SCALE GENOMIC DNA]</scope>
    <source>
        <strain evidence="2 3">ZY111</strain>
    </source>
</reference>
<dbReference type="SUPFAM" id="SSF52821">
    <property type="entry name" value="Rhodanese/Cell cycle control phosphatase"/>
    <property type="match status" value="1"/>
</dbReference>
<dbReference type="InterPro" id="IPR001763">
    <property type="entry name" value="Rhodanese-like_dom"/>
</dbReference>
<comment type="caution">
    <text evidence="2">The sequence shown here is derived from an EMBL/GenBank/DDBJ whole genome shotgun (WGS) entry which is preliminary data.</text>
</comment>
<dbReference type="GO" id="GO:0016740">
    <property type="term" value="F:transferase activity"/>
    <property type="evidence" value="ECO:0007669"/>
    <property type="project" value="UniProtKB-KW"/>
</dbReference>
<dbReference type="EMBL" id="QFRI01000001">
    <property type="protein sequence ID" value="PWH84498.1"/>
    <property type="molecule type" value="Genomic_DNA"/>
</dbReference>
<name>A0A2U2X9P1_9FLAO</name>
<dbReference type="OrthoDB" id="9800872at2"/>
<proteinExistence type="predicted"/>
<organism evidence="2 3">
    <name type="scientific">Algibacter marinivivus</name>
    <dbReference type="NCBI Taxonomy" id="2100723"/>
    <lineage>
        <taxon>Bacteria</taxon>
        <taxon>Pseudomonadati</taxon>
        <taxon>Bacteroidota</taxon>
        <taxon>Flavobacteriia</taxon>
        <taxon>Flavobacteriales</taxon>
        <taxon>Flavobacteriaceae</taxon>
        <taxon>Algibacter</taxon>
    </lineage>
</organism>
<dbReference type="PANTHER" id="PTHR43031:SF1">
    <property type="entry name" value="PYRIDINE NUCLEOTIDE-DISULPHIDE OXIDOREDUCTASE"/>
    <property type="match status" value="1"/>
</dbReference>
<dbReference type="CDD" id="cd00158">
    <property type="entry name" value="RHOD"/>
    <property type="match status" value="1"/>
</dbReference>
<dbReference type="PROSITE" id="PS50206">
    <property type="entry name" value="RHODANESE_3"/>
    <property type="match status" value="1"/>
</dbReference>
<reference evidence="3" key="1">
    <citation type="submission" date="2018-05" db="EMBL/GenBank/DDBJ databases">
        <title>Algibacter marinivivus sp. nov., isolated from sample around a algae.</title>
        <authorList>
            <person name="Lu D."/>
        </authorList>
    </citation>
    <scope>NUCLEOTIDE SEQUENCE [LARGE SCALE GENOMIC DNA]</scope>
    <source>
        <strain evidence="3">ZY111</strain>
    </source>
</reference>
<dbReference type="RefSeq" id="WP_109352503.1">
    <property type="nucleotide sequence ID" value="NZ_QFRI01000001.1"/>
</dbReference>
<dbReference type="SMART" id="SM00450">
    <property type="entry name" value="RHOD"/>
    <property type="match status" value="1"/>
</dbReference>
<evidence type="ECO:0000313" key="3">
    <source>
        <dbReference type="Proteomes" id="UP000245375"/>
    </source>
</evidence>
<dbReference type="InterPro" id="IPR036873">
    <property type="entry name" value="Rhodanese-like_dom_sf"/>
</dbReference>
<evidence type="ECO:0000259" key="1">
    <source>
        <dbReference type="PROSITE" id="PS50206"/>
    </source>
</evidence>